<dbReference type="HAMAP" id="MF_00435">
    <property type="entry name" value="IlvC"/>
    <property type="match status" value="1"/>
</dbReference>
<feature type="binding site" evidence="10 11">
    <location>
        <position position="260"/>
    </location>
    <ligand>
        <name>substrate</name>
    </ligand>
</feature>
<dbReference type="InterPro" id="IPR014359">
    <property type="entry name" value="KARI_prok"/>
</dbReference>
<feature type="binding site" evidence="10">
    <location>
        <position position="59"/>
    </location>
    <ligand>
        <name>NADP(+)</name>
        <dbReference type="ChEBI" id="CHEBI:58349"/>
    </ligand>
</feature>
<feature type="binding site" evidence="10 11">
    <location>
        <position position="203"/>
    </location>
    <ligand>
        <name>Mg(2+)</name>
        <dbReference type="ChEBI" id="CHEBI:18420"/>
        <label>1</label>
    </ligand>
</feature>
<feature type="binding site" evidence="10 11">
    <location>
        <position position="199"/>
    </location>
    <ligand>
        <name>Mg(2+)</name>
        <dbReference type="ChEBI" id="CHEBI:18420"/>
        <label>2</label>
    </ligand>
</feature>
<evidence type="ECO:0000256" key="5">
    <source>
        <dbReference type="ARBA" id="ARBA00022723"/>
    </source>
</evidence>
<keyword evidence="9 10" id="KW-0100">Branched-chain amino acid biosynthesis</keyword>
<proteinExistence type="inferred from homology"/>
<comment type="similarity">
    <text evidence="3 10 11">Belongs to the ketol-acid reductoisomerase family.</text>
</comment>
<comment type="cofactor">
    <cofactor evidence="10">
        <name>Mg(2+)</name>
        <dbReference type="ChEBI" id="CHEBI:18420"/>
    </cofactor>
    <text evidence="10">Binds 2 magnesium ions per subunit.</text>
</comment>
<feature type="binding site" evidence="10 11">
    <location>
        <position position="199"/>
    </location>
    <ligand>
        <name>Mg(2+)</name>
        <dbReference type="ChEBI" id="CHEBI:18420"/>
        <label>1</label>
    </ligand>
</feature>
<keyword evidence="6 10" id="KW-0460">Magnesium</keyword>
<dbReference type="PANTHER" id="PTHR21371:SF1">
    <property type="entry name" value="KETOL-ACID REDUCTOISOMERASE, MITOCHONDRIAL"/>
    <property type="match status" value="1"/>
</dbReference>
<dbReference type="SUPFAM" id="SSF48179">
    <property type="entry name" value="6-phosphogluconate dehydrogenase C-terminal domain-like"/>
    <property type="match status" value="1"/>
</dbReference>
<comment type="pathway">
    <text evidence="2 10">Amino-acid biosynthesis; L-isoleucine biosynthesis; L-isoleucine from 2-oxobutanoate: step 2/4.</text>
</comment>
<feature type="binding site" evidence="10">
    <location>
        <position position="56"/>
    </location>
    <ligand>
        <name>NADP(+)</name>
        <dbReference type="ChEBI" id="CHEBI:58349"/>
    </ligand>
</feature>
<feature type="domain" description="KARI C-terminal knotted" evidence="13">
    <location>
        <begin position="191"/>
        <end position="336"/>
    </location>
</feature>
<dbReference type="Gene3D" id="6.10.240.10">
    <property type="match status" value="1"/>
</dbReference>
<dbReference type="EMBL" id="JBHUNE010000010">
    <property type="protein sequence ID" value="MFD2759346.1"/>
    <property type="molecule type" value="Genomic_DNA"/>
</dbReference>
<comment type="function">
    <text evidence="10">Involved in the biosynthesis of branched-chain amino acids (BCAA). Catalyzes an alkyl-migration followed by a ketol-acid reduction of (S)-2-acetolactate (S2AL) to yield (R)-2,3-dihydroxy-isovalerate. In the isomerase reaction, S2AL is rearranged via a Mg-dependent methyl migration to produce 3-hydroxy-3-methyl-2-ketobutyrate (HMKB). In the reductase reaction, this 2-ketoacid undergoes a metal-dependent reduction by NADPH to yield (R)-2,3-dihydroxy-isovalerate.</text>
</comment>
<evidence type="ECO:0000313" key="14">
    <source>
        <dbReference type="EMBL" id="MFD2759346.1"/>
    </source>
</evidence>
<dbReference type="InterPro" id="IPR000506">
    <property type="entry name" value="KARI_C"/>
</dbReference>
<comment type="catalytic activity">
    <reaction evidence="10">
        <text>(2R)-2,3-dihydroxy-3-methylbutanoate + NADP(+) = (2S)-2-acetolactate + NADPH + H(+)</text>
        <dbReference type="Rhea" id="RHEA:22068"/>
        <dbReference type="ChEBI" id="CHEBI:15378"/>
        <dbReference type="ChEBI" id="CHEBI:49072"/>
        <dbReference type="ChEBI" id="CHEBI:57783"/>
        <dbReference type="ChEBI" id="CHEBI:58349"/>
        <dbReference type="ChEBI" id="CHEBI:58476"/>
        <dbReference type="EC" id="1.1.1.86"/>
    </reaction>
</comment>
<keyword evidence="5 10" id="KW-0479">Metal-binding</keyword>
<evidence type="ECO:0000256" key="9">
    <source>
        <dbReference type="ARBA" id="ARBA00023304"/>
    </source>
</evidence>
<dbReference type="NCBIfam" id="TIGR00465">
    <property type="entry name" value="ilvC"/>
    <property type="match status" value="1"/>
</dbReference>
<evidence type="ECO:0000256" key="6">
    <source>
        <dbReference type="ARBA" id="ARBA00022842"/>
    </source>
</evidence>
<dbReference type="SUPFAM" id="SSF51735">
    <property type="entry name" value="NAD(P)-binding Rossmann-fold domains"/>
    <property type="match status" value="1"/>
</dbReference>
<dbReference type="InterPro" id="IPR013023">
    <property type="entry name" value="KARI"/>
</dbReference>
<feature type="binding site" evidence="10">
    <location>
        <position position="142"/>
    </location>
    <ligand>
        <name>NADP(+)</name>
        <dbReference type="ChEBI" id="CHEBI:58349"/>
    </ligand>
</feature>
<evidence type="ECO:0000256" key="7">
    <source>
        <dbReference type="ARBA" id="ARBA00022857"/>
    </source>
</evidence>
<feature type="binding site" evidence="10">
    <location>
        <begin position="33"/>
        <end position="36"/>
    </location>
    <ligand>
        <name>NADP(+)</name>
        <dbReference type="ChEBI" id="CHEBI:58349"/>
    </ligand>
</feature>
<evidence type="ECO:0000256" key="11">
    <source>
        <dbReference type="PROSITE-ProRule" id="PRU01198"/>
    </source>
</evidence>
<evidence type="ECO:0000256" key="10">
    <source>
        <dbReference type="HAMAP-Rule" id="MF_00435"/>
    </source>
</evidence>
<keyword evidence="4 10" id="KW-0028">Amino-acid biosynthesis</keyword>
<evidence type="ECO:0000256" key="2">
    <source>
        <dbReference type="ARBA" id="ARBA00004885"/>
    </source>
</evidence>
<feature type="domain" description="KARI N-terminal Rossmann" evidence="12">
    <location>
        <begin position="10"/>
        <end position="190"/>
    </location>
</feature>
<comment type="caution">
    <text evidence="10">Lacks conserved residue(s) required for the propagation of feature annotation.</text>
</comment>
<dbReference type="Gene3D" id="3.40.50.720">
    <property type="entry name" value="NAD(P)-binding Rossmann-like Domain"/>
    <property type="match status" value="1"/>
</dbReference>
<accession>A0ABW5V028</accession>
<dbReference type="PANTHER" id="PTHR21371">
    <property type="entry name" value="KETOL-ACID REDUCTOISOMERASE, MITOCHONDRIAL"/>
    <property type="match status" value="1"/>
</dbReference>
<reference evidence="15" key="1">
    <citation type="journal article" date="2019" name="Int. J. Syst. Evol. Microbiol.">
        <title>The Global Catalogue of Microorganisms (GCM) 10K type strain sequencing project: providing services to taxonomists for standard genome sequencing and annotation.</title>
        <authorList>
            <consortium name="The Broad Institute Genomics Platform"/>
            <consortium name="The Broad Institute Genome Sequencing Center for Infectious Disease"/>
            <person name="Wu L."/>
            <person name="Ma J."/>
        </authorList>
    </citation>
    <scope>NUCLEOTIDE SEQUENCE [LARGE SCALE GENOMIC DNA]</scope>
    <source>
        <strain evidence="15">TISTR 1514</strain>
    </source>
</reference>
<organism evidence="14 15">
    <name type="scientific">Gulosibacter faecalis</name>
    <dbReference type="NCBI Taxonomy" id="272240"/>
    <lineage>
        <taxon>Bacteria</taxon>
        <taxon>Bacillati</taxon>
        <taxon>Actinomycetota</taxon>
        <taxon>Actinomycetes</taxon>
        <taxon>Micrococcales</taxon>
        <taxon>Microbacteriaceae</taxon>
        <taxon>Gulosibacter</taxon>
    </lineage>
</organism>
<keyword evidence="8 10" id="KW-0560">Oxidoreductase</keyword>
<dbReference type="PIRSF" id="PIRSF000116">
    <property type="entry name" value="IlvC_gammaproteo"/>
    <property type="match status" value="1"/>
</dbReference>
<dbReference type="NCBIfam" id="NF009940">
    <property type="entry name" value="PRK13403.1"/>
    <property type="match status" value="1"/>
</dbReference>
<dbReference type="PROSITE" id="PS51851">
    <property type="entry name" value="KARI_C"/>
    <property type="match status" value="1"/>
</dbReference>
<dbReference type="InterPro" id="IPR036291">
    <property type="entry name" value="NAD(P)-bd_dom_sf"/>
</dbReference>
<comment type="catalytic activity">
    <reaction evidence="10">
        <text>(2R,3R)-2,3-dihydroxy-3-methylpentanoate + NADP(+) = (S)-2-ethyl-2-hydroxy-3-oxobutanoate + NADPH + H(+)</text>
        <dbReference type="Rhea" id="RHEA:13493"/>
        <dbReference type="ChEBI" id="CHEBI:15378"/>
        <dbReference type="ChEBI" id="CHEBI:49256"/>
        <dbReference type="ChEBI" id="CHEBI:49258"/>
        <dbReference type="ChEBI" id="CHEBI:57783"/>
        <dbReference type="ChEBI" id="CHEBI:58349"/>
        <dbReference type="EC" id="1.1.1.86"/>
    </reaction>
</comment>
<protein>
    <recommendedName>
        <fullName evidence="10">Ketol-acid reductoisomerase (NADP(+))</fullName>
        <shortName evidence="10">KARI</shortName>
        <ecNumber evidence="10">1.1.1.86</ecNumber>
    </recommendedName>
    <alternativeName>
        <fullName evidence="10">Acetohydroxy-acid isomeroreductase</fullName>
        <shortName evidence="10">AHIR</shortName>
    </alternativeName>
    <alternativeName>
        <fullName evidence="10">Alpha-keto-beta-hydroxylacyl reductoisomerase</fullName>
    </alternativeName>
</protein>
<dbReference type="Pfam" id="PF01450">
    <property type="entry name" value="KARI_C"/>
    <property type="match status" value="1"/>
</dbReference>
<keyword evidence="15" id="KW-1185">Reference proteome</keyword>
<dbReference type="PROSITE" id="PS51850">
    <property type="entry name" value="KARI_N"/>
    <property type="match status" value="1"/>
</dbReference>
<evidence type="ECO:0000313" key="15">
    <source>
        <dbReference type="Proteomes" id="UP001597492"/>
    </source>
</evidence>
<gene>
    <name evidence="10 14" type="primary">ilvC</name>
    <name evidence="14" type="ORF">ACFSW7_13255</name>
</gene>
<comment type="pathway">
    <text evidence="1 10">Amino-acid biosynthesis; L-valine biosynthesis; L-valine from pyruvate: step 2/4.</text>
</comment>
<dbReference type="InterPro" id="IPR008927">
    <property type="entry name" value="6-PGluconate_DH-like_C_sf"/>
</dbReference>
<keyword evidence="7 10" id="KW-0521">NADP</keyword>
<dbReference type="Proteomes" id="UP001597492">
    <property type="component" value="Unassembled WGS sequence"/>
</dbReference>
<sequence length="349" mass="38143">MSRENRSHMAEIIYDNDADLSIIQGKKVAIVGYGSQGHAHAQNLRDSGVEVAIALREGSKSRTKAEEAGFQVFSNAEATKWADVVMILAPDQSQRGLYADDIEPNLAPGKTIAFAHGFNIRFGYITAPEGVDVIMVAPKGPGHTVRREYEAGRGVPVIAAVEVDASGTAWDTAWSYAKAIGGLRSGGIKTTFTEETESDLFGEQAVLCGGTSQLIQYGFEVLTEAGYQPEIAYFEVLHELKLIVDLIWEGGITKQRWSVSDTAEFGDYVSGPRVVDPSVKENMKAVLADIQSGAFAKRFIEDQDAGAPEFKKFREEQQSHPIEKTGQELRKLFAWSQQDADYTDGQAAR</sequence>
<dbReference type="InterPro" id="IPR013116">
    <property type="entry name" value="KARI_N"/>
</dbReference>
<dbReference type="GO" id="GO:0004455">
    <property type="term" value="F:ketol-acid reductoisomerase activity"/>
    <property type="evidence" value="ECO:0007669"/>
    <property type="project" value="UniProtKB-EC"/>
</dbReference>
<evidence type="ECO:0000256" key="3">
    <source>
        <dbReference type="ARBA" id="ARBA00010318"/>
    </source>
</evidence>
<evidence type="ECO:0000256" key="1">
    <source>
        <dbReference type="ARBA" id="ARBA00004864"/>
    </source>
</evidence>
<evidence type="ECO:0000259" key="12">
    <source>
        <dbReference type="PROSITE" id="PS51850"/>
    </source>
</evidence>
<evidence type="ECO:0000259" key="13">
    <source>
        <dbReference type="PROSITE" id="PS51851"/>
    </source>
</evidence>
<feature type="binding site" evidence="10 11">
    <location>
        <position position="239"/>
    </location>
    <ligand>
        <name>Mg(2+)</name>
        <dbReference type="ChEBI" id="CHEBI:18420"/>
        <label>2</label>
    </ligand>
</feature>
<comment type="caution">
    <text evidence="14">The sequence shown here is derived from an EMBL/GenBank/DDBJ whole genome shotgun (WGS) entry which is preliminary data.</text>
</comment>
<feature type="binding site" evidence="10 11">
    <location>
        <position position="235"/>
    </location>
    <ligand>
        <name>Mg(2+)</name>
        <dbReference type="ChEBI" id="CHEBI:18420"/>
        <label>2</label>
    </ligand>
</feature>
<evidence type="ECO:0000256" key="8">
    <source>
        <dbReference type="ARBA" id="ARBA00023002"/>
    </source>
</evidence>
<dbReference type="RefSeq" id="WP_275401670.1">
    <property type="nucleotide sequence ID" value="NZ_JBHUNE010000010.1"/>
</dbReference>
<dbReference type="NCBIfam" id="NF004017">
    <property type="entry name" value="PRK05479.1"/>
    <property type="match status" value="1"/>
</dbReference>
<evidence type="ECO:0000256" key="4">
    <source>
        <dbReference type="ARBA" id="ARBA00022605"/>
    </source>
</evidence>
<dbReference type="EC" id="1.1.1.86" evidence="10"/>
<feature type="active site" evidence="10">
    <location>
        <position position="116"/>
    </location>
</feature>
<dbReference type="Pfam" id="PF07991">
    <property type="entry name" value="KARI_N"/>
    <property type="match status" value="1"/>
</dbReference>
<feature type="binding site" evidence="10">
    <location>
        <position position="61"/>
    </location>
    <ligand>
        <name>NADP(+)</name>
        <dbReference type="ChEBI" id="CHEBI:58349"/>
    </ligand>
</feature>
<name>A0ABW5V028_9MICO</name>